<keyword evidence="3" id="KW-0804">Transcription</keyword>
<organism evidence="5">
    <name type="scientific">Lactobacillus delbrueckii subsp. lactis</name>
    <dbReference type="NCBI Taxonomy" id="29397"/>
    <lineage>
        <taxon>Bacteria</taxon>
        <taxon>Bacillati</taxon>
        <taxon>Bacillota</taxon>
        <taxon>Bacilli</taxon>
        <taxon>Lactobacillales</taxon>
        <taxon>Lactobacillaceae</taxon>
        <taxon>Lactobacillus</taxon>
    </lineage>
</organism>
<dbReference type="AlphaFoldDB" id="A0A3G6JDX3"/>
<gene>
    <name evidence="5" type="ORF">DQL93_05535</name>
</gene>
<evidence type="ECO:0000259" key="4">
    <source>
        <dbReference type="PROSITE" id="PS50932"/>
    </source>
</evidence>
<keyword evidence="1" id="KW-0805">Transcription regulation</keyword>
<dbReference type="Gene3D" id="1.10.260.40">
    <property type="entry name" value="lambda repressor-like DNA-binding domains"/>
    <property type="match status" value="1"/>
</dbReference>
<dbReference type="PROSITE" id="PS50932">
    <property type="entry name" value="HTH_LACI_2"/>
    <property type="match status" value="1"/>
</dbReference>
<proteinExistence type="predicted"/>
<evidence type="ECO:0000256" key="3">
    <source>
        <dbReference type="ARBA" id="ARBA00023163"/>
    </source>
</evidence>
<dbReference type="InterPro" id="IPR028082">
    <property type="entry name" value="Peripla_BP_I"/>
</dbReference>
<evidence type="ECO:0000256" key="2">
    <source>
        <dbReference type="ARBA" id="ARBA00023125"/>
    </source>
</evidence>
<evidence type="ECO:0000313" key="5">
    <source>
        <dbReference type="EMBL" id="AZA16061.1"/>
    </source>
</evidence>
<sequence length="335" mass="37322">MKKMATIREVAKAAGVSPATVSRVLNYDQTLSVNEATWQKIFKTAEAMHYHKSRKTRKSKQKRLAICLWCDQDQEIKDLYYYSIRTSAQAEAKKQGLESQVIYPADPLPDPAALSGIIMIGYQQYSPDRLNEVKKSGLPLVFVDTDTLKLGYCSVVADFGQAMQEALEVFWGQGRERIALLDGDLDSNFDKNNLVDFRFRDYKKSLAARGQYDPDLVYVGNFTPQSGYEAIKEALKSGSFPKALIAANDAMAIGALKAFKEAGIKVPEDVSMISFNDTTAAEFANPALTSVHVETQQMGRASVKVMKDLLEDDEAGTYKVTFPTKLVYRESCPKE</sequence>
<dbReference type="PANTHER" id="PTHR30146">
    <property type="entry name" value="LACI-RELATED TRANSCRIPTIONAL REPRESSOR"/>
    <property type="match status" value="1"/>
</dbReference>
<dbReference type="RefSeq" id="WP_138491011.1">
    <property type="nucleotide sequence ID" value="NZ_CP046131.1"/>
</dbReference>
<name>A0A3G6JDX3_LACDL</name>
<accession>A0A3G6JDX3</accession>
<dbReference type="Pfam" id="PF13377">
    <property type="entry name" value="Peripla_BP_3"/>
    <property type="match status" value="1"/>
</dbReference>
<reference evidence="5" key="1">
    <citation type="submission" date="2018-07" db="EMBL/GenBank/DDBJ databases">
        <authorList>
            <person name="Somerville V."/>
        </authorList>
    </citation>
    <scope>NUCLEOTIDE SEQUENCE</scope>
    <source>
        <strain evidence="5">NWC_2_2</strain>
    </source>
</reference>
<dbReference type="Gene3D" id="3.40.50.2300">
    <property type="match status" value="2"/>
</dbReference>
<dbReference type="CDD" id="cd01544">
    <property type="entry name" value="PBP1_GalR"/>
    <property type="match status" value="1"/>
</dbReference>
<dbReference type="GO" id="GO:0000976">
    <property type="term" value="F:transcription cis-regulatory region binding"/>
    <property type="evidence" value="ECO:0007669"/>
    <property type="project" value="TreeGrafter"/>
</dbReference>
<dbReference type="PROSITE" id="PS00356">
    <property type="entry name" value="HTH_LACI_1"/>
    <property type="match status" value="1"/>
</dbReference>
<dbReference type="SUPFAM" id="SSF47413">
    <property type="entry name" value="lambda repressor-like DNA-binding domains"/>
    <property type="match status" value="1"/>
</dbReference>
<dbReference type="GO" id="GO:0003700">
    <property type="term" value="F:DNA-binding transcription factor activity"/>
    <property type="evidence" value="ECO:0007669"/>
    <property type="project" value="TreeGrafter"/>
</dbReference>
<dbReference type="PRINTS" id="PR00036">
    <property type="entry name" value="HTHLACI"/>
</dbReference>
<dbReference type="InterPro" id="IPR000843">
    <property type="entry name" value="HTH_LacI"/>
</dbReference>
<feature type="domain" description="HTH lacI-type" evidence="4">
    <location>
        <begin position="5"/>
        <end position="61"/>
    </location>
</feature>
<dbReference type="PANTHER" id="PTHR30146:SF149">
    <property type="entry name" value="HTH-TYPE TRANSCRIPTIONAL REGULATOR EBGR"/>
    <property type="match status" value="1"/>
</dbReference>
<dbReference type="Pfam" id="PF00356">
    <property type="entry name" value="LacI"/>
    <property type="match status" value="1"/>
</dbReference>
<dbReference type="SUPFAM" id="SSF53822">
    <property type="entry name" value="Periplasmic binding protein-like I"/>
    <property type="match status" value="1"/>
</dbReference>
<dbReference type="InterPro" id="IPR046335">
    <property type="entry name" value="LacI/GalR-like_sensor"/>
</dbReference>
<dbReference type="SMART" id="SM00354">
    <property type="entry name" value="HTH_LACI"/>
    <property type="match status" value="1"/>
</dbReference>
<evidence type="ECO:0000256" key="1">
    <source>
        <dbReference type="ARBA" id="ARBA00023015"/>
    </source>
</evidence>
<dbReference type="InterPro" id="IPR010982">
    <property type="entry name" value="Lambda_DNA-bd_dom_sf"/>
</dbReference>
<keyword evidence="2 5" id="KW-0238">DNA-binding</keyword>
<protein>
    <submittedName>
        <fullName evidence="5">LacI family DNA-binding transcriptional regulator</fullName>
    </submittedName>
</protein>
<dbReference type="EMBL" id="CP031023">
    <property type="protein sequence ID" value="AZA16061.1"/>
    <property type="molecule type" value="Genomic_DNA"/>
</dbReference>
<dbReference type="CDD" id="cd01392">
    <property type="entry name" value="HTH_LacI"/>
    <property type="match status" value="1"/>
</dbReference>